<keyword evidence="2" id="KW-0853">WD repeat</keyword>
<dbReference type="EMBL" id="MU001632">
    <property type="protein sequence ID" value="KAF2486471.1"/>
    <property type="molecule type" value="Genomic_DNA"/>
</dbReference>
<evidence type="ECO:0000313" key="7">
    <source>
        <dbReference type="EMBL" id="KAF2486471.1"/>
    </source>
</evidence>
<evidence type="ECO:0000256" key="1">
    <source>
        <dbReference type="ARBA" id="ARBA00009713"/>
    </source>
</evidence>
<dbReference type="InterPro" id="IPR031488">
    <property type="entry name" value="Zn_ribbon_mio"/>
</dbReference>
<evidence type="ECO:0000259" key="5">
    <source>
        <dbReference type="Pfam" id="PF17034"/>
    </source>
</evidence>
<feature type="region of interest" description="Disordered" evidence="4">
    <location>
        <begin position="886"/>
        <end position="908"/>
    </location>
</feature>
<dbReference type="GeneID" id="54472855"/>
<dbReference type="OrthoDB" id="341486at2759"/>
<keyword evidence="8" id="KW-1185">Reference proteome</keyword>
<sequence length="962" mass="105417">MEAAVRWSPHGGGARKRFLLVDVADSSLTLNQIDSFPKSRRGKVEYHAVSHYSRLPPIAAFDWSKSDESIVALGFGNRSASLVKLRSNDEGGSETLATLKVKQPRKGNSIAFSTQDWLALAVDRTRSDVCLFIYDTRRAEASADPIRRLCAAELVSSVRFFPGQPQEIVTGTQRAFVRIYDLRDAASQSGTVVAQASTRNVNNIAIDPLDENYFAAAGSTADPCVTVWDRRWMLSPSSSSSASSTSTNGAVLEFNPVVSNAIETTVWSLRYSGQRRGRLALCSSTGELKTIDMTQGSEPLQTTDQYGRSGSGGRSSNCYVSETRVLEAPYHDTRHGQESKTRIVAYDWVNEITDSYSQPMITLRANGAVHALQVPTAKPCAGITPRQDMILAFDRLTITEPAAPSQITGDDTAPHHLAGDVNAGASNEDEKANSVEHGAPRLCDRDSPQLARLLSPGTLRQDRCRQGYLFDCKKNADIVAGNFQLERLWEIVGRYETIAKEGMIYGSWDLSYLGISALWFEQFGTSPHRHLSHSSTKPAKAIVGLGALKKIPAFEGERTSFPEHRQLCLLMCGWKFTVDTLEAECQELIERGLYYQAIVQAVLHDHKHIALNLLRTLIRSKTIENIGLGALLATDEMNEAQKEMCLWMAADTSDPALKALLTFLNTGDWRDVMKTNYLHLGYRMALGLRYLNDTELSGFIQSETARGVKNGDLEGLLLTGLGEQAMDLFQTYIAKTNDLQTAVLATAFTNPKYVHDDARWDMWKQTYLEQMLGWRCWAQKARFTVRHNRMARVKGGKAIPPSPSPPPQTELSCLHCQAALGTGSGRYINPPRSSDLGLTPASADRTATRISSGPAAHTGTVCLRCGRHLPRCGICLTWLGTPDPARAVSASSTSPTSTSPRTPGAATPNKLEDCGGGVDVLAQLLTFCVSCGHGFHADHARMWFAKWDVCPVADCRCVCGVK</sequence>
<evidence type="ECO:0000256" key="2">
    <source>
        <dbReference type="ARBA" id="ARBA00022574"/>
    </source>
</evidence>
<dbReference type="PANTHER" id="PTHR16453:SF9">
    <property type="entry name" value="GATOR COMPLEX PROTEIN MIOS"/>
    <property type="match status" value="1"/>
</dbReference>
<gene>
    <name evidence="7" type="ORF">BDY17DRAFT_261762</name>
</gene>
<evidence type="ECO:0000259" key="6">
    <source>
        <dbReference type="Pfam" id="PF21719"/>
    </source>
</evidence>
<dbReference type="RefSeq" id="XP_033593040.1">
    <property type="nucleotide sequence ID" value="XM_033731853.1"/>
</dbReference>
<dbReference type="InterPro" id="IPR015943">
    <property type="entry name" value="WD40/YVTN_repeat-like_dom_sf"/>
</dbReference>
<dbReference type="Gene3D" id="2.130.10.10">
    <property type="entry name" value="YVTN repeat-like/Quinoprotein amine dehydrogenase"/>
    <property type="match status" value="1"/>
</dbReference>
<dbReference type="Pfam" id="PF17034">
    <property type="entry name" value="zinc_ribbon_16"/>
    <property type="match status" value="1"/>
</dbReference>
<organism evidence="7 8">
    <name type="scientific">Neohortaea acidophila</name>
    <dbReference type="NCBI Taxonomy" id="245834"/>
    <lineage>
        <taxon>Eukaryota</taxon>
        <taxon>Fungi</taxon>
        <taxon>Dikarya</taxon>
        <taxon>Ascomycota</taxon>
        <taxon>Pezizomycotina</taxon>
        <taxon>Dothideomycetes</taxon>
        <taxon>Dothideomycetidae</taxon>
        <taxon>Mycosphaerellales</taxon>
        <taxon>Teratosphaeriaceae</taxon>
        <taxon>Neohortaea</taxon>
    </lineage>
</organism>
<proteinExistence type="inferred from homology"/>
<dbReference type="InterPro" id="IPR037593">
    <property type="entry name" value="MIOS/Sea4"/>
</dbReference>
<dbReference type="SUPFAM" id="SSF50978">
    <property type="entry name" value="WD40 repeat-like"/>
    <property type="match status" value="1"/>
</dbReference>
<dbReference type="GO" id="GO:1904263">
    <property type="term" value="P:positive regulation of TORC1 signaling"/>
    <property type="evidence" value="ECO:0007669"/>
    <property type="project" value="TreeGrafter"/>
</dbReference>
<evidence type="ECO:0000256" key="4">
    <source>
        <dbReference type="SAM" id="MobiDB-lite"/>
    </source>
</evidence>
<protein>
    <submittedName>
        <fullName evidence="7">Uncharacterized protein</fullName>
    </submittedName>
</protein>
<accession>A0A6A6Q356</accession>
<feature type="domain" description="GATOR2 complex protein MIO zinc-ribbon like" evidence="5">
    <location>
        <begin position="852"/>
        <end position="960"/>
    </location>
</feature>
<dbReference type="GO" id="GO:0005737">
    <property type="term" value="C:cytoplasm"/>
    <property type="evidence" value="ECO:0007669"/>
    <property type="project" value="TreeGrafter"/>
</dbReference>
<evidence type="ECO:0000256" key="3">
    <source>
        <dbReference type="ARBA" id="ARBA00022737"/>
    </source>
</evidence>
<dbReference type="AlphaFoldDB" id="A0A6A6Q356"/>
<feature type="region of interest" description="Disordered" evidence="4">
    <location>
        <begin position="403"/>
        <end position="443"/>
    </location>
</feature>
<dbReference type="PANTHER" id="PTHR16453">
    <property type="entry name" value="WD40 DOMAIN-CONTAINING PROTEIN MIO FAMILY MEMBER"/>
    <property type="match status" value="1"/>
</dbReference>
<evidence type="ECO:0000313" key="8">
    <source>
        <dbReference type="Proteomes" id="UP000799767"/>
    </source>
</evidence>
<feature type="compositionally biased region" description="Basic and acidic residues" evidence="4">
    <location>
        <begin position="428"/>
        <end position="443"/>
    </location>
</feature>
<dbReference type="InterPro" id="IPR036322">
    <property type="entry name" value="WD40_repeat_dom_sf"/>
</dbReference>
<dbReference type="InterPro" id="IPR049092">
    <property type="entry name" value="MIOS_a-sol"/>
</dbReference>
<feature type="domain" description="MIOS-like alpha-solenoid" evidence="6">
    <location>
        <begin position="462"/>
        <end position="690"/>
    </location>
</feature>
<dbReference type="Pfam" id="PF21719">
    <property type="entry name" value="MIOS_a-sol"/>
    <property type="match status" value="1"/>
</dbReference>
<reference evidence="7" key="1">
    <citation type="journal article" date="2020" name="Stud. Mycol.">
        <title>101 Dothideomycetes genomes: a test case for predicting lifestyles and emergence of pathogens.</title>
        <authorList>
            <person name="Haridas S."/>
            <person name="Albert R."/>
            <person name="Binder M."/>
            <person name="Bloem J."/>
            <person name="Labutti K."/>
            <person name="Salamov A."/>
            <person name="Andreopoulos B."/>
            <person name="Baker S."/>
            <person name="Barry K."/>
            <person name="Bills G."/>
            <person name="Bluhm B."/>
            <person name="Cannon C."/>
            <person name="Castanera R."/>
            <person name="Culley D."/>
            <person name="Daum C."/>
            <person name="Ezra D."/>
            <person name="Gonzalez J."/>
            <person name="Henrissat B."/>
            <person name="Kuo A."/>
            <person name="Liang C."/>
            <person name="Lipzen A."/>
            <person name="Lutzoni F."/>
            <person name="Magnuson J."/>
            <person name="Mondo S."/>
            <person name="Nolan M."/>
            <person name="Ohm R."/>
            <person name="Pangilinan J."/>
            <person name="Park H.-J."/>
            <person name="Ramirez L."/>
            <person name="Alfaro M."/>
            <person name="Sun H."/>
            <person name="Tritt A."/>
            <person name="Yoshinaga Y."/>
            <person name="Zwiers L.-H."/>
            <person name="Turgeon B."/>
            <person name="Goodwin S."/>
            <person name="Spatafora J."/>
            <person name="Crous P."/>
            <person name="Grigoriev I."/>
        </authorList>
    </citation>
    <scope>NUCLEOTIDE SEQUENCE</scope>
    <source>
        <strain evidence="7">CBS 113389</strain>
    </source>
</reference>
<dbReference type="Proteomes" id="UP000799767">
    <property type="component" value="Unassembled WGS sequence"/>
</dbReference>
<name>A0A6A6Q356_9PEZI</name>
<keyword evidence="3" id="KW-0677">Repeat</keyword>
<comment type="similarity">
    <text evidence="1">Belongs to the WD repeat mio family.</text>
</comment>